<dbReference type="PRINTS" id="PR00295">
    <property type="entry name" value="STEFINA"/>
</dbReference>
<reference evidence="8" key="1">
    <citation type="submission" date="2025-08" db="UniProtKB">
        <authorList>
            <consortium name="Ensembl"/>
        </authorList>
    </citation>
    <scope>IDENTIFICATION</scope>
</reference>
<evidence type="ECO:0000256" key="1">
    <source>
        <dbReference type="ARBA" id="ARBA00004496"/>
    </source>
</evidence>
<sequence>MILGGVSEARPATPEIQEIANKVRPQLEARTSEKYEKFEAVEYKSQFVAGRNYFIKMDVGCGCFLHIKVFRAHSGKDNFELHGYQTNKTKTDELTYF</sequence>
<feature type="domain" description="Cystatin" evidence="7">
    <location>
        <begin position="1"/>
        <end position="97"/>
    </location>
</feature>
<protein>
    <submittedName>
        <fullName evidence="8">Cystatin A family member 3</fullName>
    </submittedName>
</protein>
<accession>A0A8C6GGT9</accession>
<reference evidence="8" key="2">
    <citation type="submission" date="2025-09" db="UniProtKB">
        <authorList>
            <consortium name="Ensembl"/>
        </authorList>
    </citation>
    <scope>IDENTIFICATION</scope>
</reference>
<dbReference type="GO" id="GO:0004869">
    <property type="term" value="F:cysteine-type endopeptidase inhibitor activity"/>
    <property type="evidence" value="ECO:0007669"/>
    <property type="project" value="UniProtKB-KW"/>
</dbReference>
<evidence type="ECO:0000256" key="2">
    <source>
        <dbReference type="ARBA" id="ARBA00009403"/>
    </source>
</evidence>
<dbReference type="Ensembl" id="ENSMSIT00000006837.1">
    <property type="protein sequence ID" value="ENSMSIP00000005414.1"/>
    <property type="gene ID" value="ENSMSIG00000004900.1"/>
</dbReference>
<dbReference type="InterPro" id="IPR001713">
    <property type="entry name" value="Prot_inh_stefin"/>
</dbReference>
<keyword evidence="9" id="KW-1185">Reference proteome</keyword>
<dbReference type="AlphaFoldDB" id="A0A8C6GGT9"/>
<dbReference type="Pfam" id="PF00031">
    <property type="entry name" value="Cystatin"/>
    <property type="match status" value="1"/>
</dbReference>
<evidence type="ECO:0000256" key="6">
    <source>
        <dbReference type="ARBA" id="ARBA00056152"/>
    </source>
</evidence>
<evidence type="ECO:0000256" key="4">
    <source>
        <dbReference type="ARBA" id="ARBA00022690"/>
    </source>
</evidence>
<evidence type="ECO:0000259" key="7">
    <source>
        <dbReference type="SMART" id="SM00043"/>
    </source>
</evidence>
<dbReference type="CDD" id="cd00042">
    <property type="entry name" value="CY"/>
    <property type="match status" value="1"/>
</dbReference>
<dbReference type="FunFam" id="3.10.450.10:FF:000001">
    <property type="entry name" value="Cystatin-A"/>
    <property type="match status" value="1"/>
</dbReference>
<comment type="subcellular location">
    <subcellularLocation>
        <location evidence="1">Cytoplasm</location>
    </subcellularLocation>
</comment>
<keyword evidence="3" id="KW-0963">Cytoplasm</keyword>
<name>A0A8C6GGT9_MUSSI</name>
<evidence type="ECO:0000313" key="8">
    <source>
        <dbReference type="Ensembl" id="ENSMSIP00000005414.1"/>
    </source>
</evidence>
<evidence type="ECO:0000256" key="5">
    <source>
        <dbReference type="ARBA" id="ARBA00022704"/>
    </source>
</evidence>
<dbReference type="InterPro" id="IPR000010">
    <property type="entry name" value="Cystatin_dom"/>
</dbReference>
<organism evidence="8 9">
    <name type="scientific">Mus spicilegus</name>
    <name type="common">Mound-building mouse</name>
    <dbReference type="NCBI Taxonomy" id="10103"/>
    <lineage>
        <taxon>Eukaryota</taxon>
        <taxon>Metazoa</taxon>
        <taxon>Chordata</taxon>
        <taxon>Craniata</taxon>
        <taxon>Vertebrata</taxon>
        <taxon>Euteleostomi</taxon>
        <taxon>Mammalia</taxon>
        <taxon>Eutheria</taxon>
        <taxon>Euarchontoglires</taxon>
        <taxon>Glires</taxon>
        <taxon>Rodentia</taxon>
        <taxon>Myomorpha</taxon>
        <taxon>Muroidea</taxon>
        <taxon>Muridae</taxon>
        <taxon>Murinae</taxon>
        <taxon>Mus</taxon>
        <taxon>Mus</taxon>
    </lineage>
</organism>
<proteinExistence type="inferred from homology"/>
<keyword evidence="5" id="KW-0789">Thiol protease inhibitor</keyword>
<dbReference type="GeneTree" id="ENSGT00940000155717"/>
<dbReference type="SMART" id="SM00043">
    <property type="entry name" value="CY"/>
    <property type="match status" value="1"/>
</dbReference>
<dbReference type="SUPFAM" id="SSF54403">
    <property type="entry name" value="Cystatin/monellin"/>
    <property type="match status" value="1"/>
</dbReference>
<dbReference type="Proteomes" id="UP000694415">
    <property type="component" value="Unplaced"/>
</dbReference>
<dbReference type="PANTHER" id="PTHR11414:SF16">
    <property type="entry name" value="CYSTATIN A FAMILY MEMBER 3-RELATED"/>
    <property type="match status" value="1"/>
</dbReference>
<keyword evidence="4" id="KW-0646">Protease inhibitor</keyword>
<dbReference type="GO" id="GO:0005829">
    <property type="term" value="C:cytosol"/>
    <property type="evidence" value="ECO:0007669"/>
    <property type="project" value="TreeGrafter"/>
</dbReference>
<comment type="function">
    <text evidence="6">This is an intracellular thiol proteinase inhibitor.</text>
</comment>
<dbReference type="InterPro" id="IPR046350">
    <property type="entry name" value="Cystatin_sf"/>
</dbReference>
<dbReference type="Gene3D" id="3.10.450.10">
    <property type="match status" value="1"/>
</dbReference>
<comment type="similarity">
    <text evidence="2">Belongs to the cystatin family.</text>
</comment>
<evidence type="ECO:0000313" key="9">
    <source>
        <dbReference type="Proteomes" id="UP000694415"/>
    </source>
</evidence>
<evidence type="ECO:0000256" key="3">
    <source>
        <dbReference type="ARBA" id="ARBA00022490"/>
    </source>
</evidence>
<dbReference type="PANTHER" id="PTHR11414">
    <property type="entry name" value="CYSTATIN FAMILY MEMBER"/>
    <property type="match status" value="1"/>
</dbReference>